<sequence>MDSKADLANLDWPATSLPAQASSRGGAHQLSIFFEQELLAGLDGQECCLWSMQAPTLRHAHSSTRAYGGLSTPDLSSGLDAALAGPRGSSLGEHSHSFTRYGSHPKVGRQQRGAGGGDFGMEGSSPLQDGMASCSPMLGGMVILDESPGGKGAGKGAARKKAGKVPKQKGKFPKRTTR</sequence>
<protein>
    <submittedName>
        <fullName evidence="2">Uncharacterized protein</fullName>
    </submittedName>
</protein>
<evidence type="ECO:0000313" key="2">
    <source>
        <dbReference type="EMBL" id="GFH25962.1"/>
    </source>
</evidence>
<organism evidence="2 3">
    <name type="scientific">Haematococcus lacustris</name>
    <name type="common">Green alga</name>
    <name type="synonym">Haematococcus pluvialis</name>
    <dbReference type="NCBI Taxonomy" id="44745"/>
    <lineage>
        <taxon>Eukaryota</taxon>
        <taxon>Viridiplantae</taxon>
        <taxon>Chlorophyta</taxon>
        <taxon>core chlorophytes</taxon>
        <taxon>Chlorophyceae</taxon>
        <taxon>CS clade</taxon>
        <taxon>Chlamydomonadales</taxon>
        <taxon>Haematococcaceae</taxon>
        <taxon>Haematococcus</taxon>
    </lineage>
</organism>
<dbReference type="AlphaFoldDB" id="A0A6A0A4M9"/>
<proteinExistence type="predicted"/>
<keyword evidence="3" id="KW-1185">Reference proteome</keyword>
<feature type="region of interest" description="Disordered" evidence="1">
    <location>
        <begin position="84"/>
        <end position="125"/>
    </location>
</feature>
<feature type="region of interest" description="Disordered" evidence="1">
    <location>
        <begin position="143"/>
        <end position="178"/>
    </location>
</feature>
<feature type="compositionally biased region" description="Basic residues" evidence="1">
    <location>
        <begin position="157"/>
        <end position="178"/>
    </location>
</feature>
<evidence type="ECO:0000313" key="3">
    <source>
        <dbReference type="Proteomes" id="UP000485058"/>
    </source>
</evidence>
<reference evidence="2 3" key="1">
    <citation type="submission" date="2020-02" db="EMBL/GenBank/DDBJ databases">
        <title>Draft genome sequence of Haematococcus lacustris strain NIES-144.</title>
        <authorList>
            <person name="Morimoto D."/>
            <person name="Nakagawa S."/>
            <person name="Yoshida T."/>
            <person name="Sawayama S."/>
        </authorList>
    </citation>
    <scope>NUCLEOTIDE SEQUENCE [LARGE SCALE GENOMIC DNA]</scope>
    <source>
        <strain evidence="2 3">NIES-144</strain>
    </source>
</reference>
<name>A0A6A0A4M9_HAELA</name>
<dbReference type="EMBL" id="BLLF01002972">
    <property type="protein sequence ID" value="GFH25962.1"/>
    <property type="molecule type" value="Genomic_DNA"/>
</dbReference>
<dbReference type="Proteomes" id="UP000485058">
    <property type="component" value="Unassembled WGS sequence"/>
</dbReference>
<comment type="caution">
    <text evidence="2">The sequence shown here is derived from an EMBL/GenBank/DDBJ whole genome shotgun (WGS) entry which is preliminary data.</text>
</comment>
<gene>
    <name evidence="2" type="ORF">HaLaN_24019</name>
</gene>
<evidence type="ECO:0000256" key="1">
    <source>
        <dbReference type="SAM" id="MobiDB-lite"/>
    </source>
</evidence>
<accession>A0A6A0A4M9</accession>